<evidence type="ECO:0000313" key="4">
    <source>
        <dbReference type="EMBL" id="MBB6094863.1"/>
    </source>
</evidence>
<dbReference type="InterPro" id="IPR013783">
    <property type="entry name" value="Ig-like_fold"/>
</dbReference>
<protein>
    <submittedName>
        <fullName evidence="4">Sialate O-acetylesterase</fullName>
        <ecNumber evidence="4">3.1.1.53</ecNumber>
    </submittedName>
</protein>
<keyword evidence="1 4" id="KW-0378">Hydrolase</keyword>
<dbReference type="InterPro" id="IPR039329">
    <property type="entry name" value="SIAE"/>
</dbReference>
<keyword evidence="5" id="KW-1185">Reference proteome</keyword>
<organism evidence="4 5">
    <name type="scientific">Povalibacter uvarum</name>
    <dbReference type="NCBI Taxonomy" id="732238"/>
    <lineage>
        <taxon>Bacteria</taxon>
        <taxon>Pseudomonadati</taxon>
        <taxon>Pseudomonadota</taxon>
        <taxon>Gammaproteobacteria</taxon>
        <taxon>Steroidobacterales</taxon>
        <taxon>Steroidobacteraceae</taxon>
        <taxon>Povalibacter</taxon>
    </lineage>
</organism>
<dbReference type="InterPro" id="IPR008979">
    <property type="entry name" value="Galactose-bd-like_sf"/>
</dbReference>
<dbReference type="RefSeq" id="WP_184334257.1">
    <property type="nucleotide sequence ID" value="NZ_JACHHZ010000004.1"/>
</dbReference>
<evidence type="ECO:0000259" key="3">
    <source>
        <dbReference type="Pfam" id="PF03629"/>
    </source>
</evidence>
<dbReference type="EC" id="3.1.1.53" evidence="4"/>
<evidence type="ECO:0000256" key="1">
    <source>
        <dbReference type="ARBA" id="ARBA00022801"/>
    </source>
</evidence>
<dbReference type="InterPro" id="IPR005181">
    <property type="entry name" value="SASA"/>
</dbReference>
<dbReference type="InterPro" id="IPR036514">
    <property type="entry name" value="SGNH_hydro_sf"/>
</dbReference>
<dbReference type="GO" id="GO:0005975">
    <property type="term" value="P:carbohydrate metabolic process"/>
    <property type="evidence" value="ECO:0007669"/>
    <property type="project" value="TreeGrafter"/>
</dbReference>
<dbReference type="PANTHER" id="PTHR22901">
    <property type="entry name" value="SIALATE O-ACETYLESTERASE"/>
    <property type="match status" value="1"/>
</dbReference>
<feature type="signal peptide" evidence="2">
    <location>
        <begin position="1"/>
        <end position="17"/>
    </location>
</feature>
<comment type="caution">
    <text evidence="4">The sequence shown here is derived from an EMBL/GenBank/DDBJ whole genome shotgun (WGS) entry which is preliminary data.</text>
</comment>
<dbReference type="SUPFAM" id="SSF49785">
    <property type="entry name" value="Galactose-binding domain-like"/>
    <property type="match status" value="1"/>
</dbReference>
<reference evidence="4 5" key="1">
    <citation type="submission" date="2020-08" db="EMBL/GenBank/DDBJ databases">
        <title>Genomic Encyclopedia of Type Strains, Phase IV (KMG-IV): sequencing the most valuable type-strain genomes for metagenomic binning, comparative biology and taxonomic classification.</title>
        <authorList>
            <person name="Goeker M."/>
        </authorList>
    </citation>
    <scope>NUCLEOTIDE SEQUENCE [LARGE SCALE GENOMIC DNA]</scope>
    <source>
        <strain evidence="4 5">DSM 26723</strain>
    </source>
</reference>
<gene>
    <name evidence="4" type="ORF">HNQ60_003750</name>
</gene>
<dbReference type="Gene3D" id="3.40.50.1110">
    <property type="entry name" value="SGNH hydrolase"/>
    <property type="match status" value="2"/>
</dbReference>
<dbReference type="PANTHER" id="PTHR22901:SF0">
    <property type="entry name" value="SIALATE O-ACETYLESTERASE"/>
    <property type="match status" value="1"/>
</dbReference>
<keyword evidence="2" id="KW-0732">Signal</keyword>
<dbReference type="Gene3D" id="2.60.40.10">
    <property type="entry name" value="Immunoglobulins"/>
    <property type="match status" value="1"/>
</dbReference>
<dbReference type="AlphaFoldDB" id="A0A841HQ21"/>
<dbReference type="EMBL" id="JACHHZ010000004">
    <property type="protein sequence ID" value="MBB6094863.1"/>
    <property type="molecule type" value="Genomic_DNA"/>
</dbReference>
<feature type="domain" description="Sialate O-acetylesterase" evidence="3">
    <location>
        <begin position="403"/>
        <end position="530"/>
    </location>
</feature>
<name>A0A841HQ21_9GAMM</name>
<dbReference type="Gene3D" id="2.60.120.260">
    <property type="entry name" value="Galactose-binding domain-like"/>
    <property type="match status" value="1"/>
</dbReference>
<evidence type="ECO:0000313" key="5">
    <source>
        <dbReference type="Proteomes" id="UP000588068"/>
    </source>
</evidence>
<dbReference type="Pfam" id="PF03629">
    <property type="entry name" value="SASA"/>
    <property type="match status" value="1"/>
</dbReference>
<evidence type="ECO:0000256" key="2">
    <source>
        <dbReference type="SAM" id="SignalP"/>
    </source>
</evidence>
<dbReference type="SUPFAM" id="SSF52266">
    <property type="entry name" value="SGNH hydrolase"/>
    <property type="match status" value="1"/>
</dbReference>
<dbReference type="GO" id="GO:0001681">
    <property type="term" value="F:sialate O-acetylesterase activity"/>
    <property type="evidence" value="ECO:0007669"/>
    <property type="project" value="UniProtKB-EC"/>
</dbReference>
<dbReference type="Proteomes" id="UP000588068">
    <property type="component" value="Unassembled WGS sequence"/>
</dbReference>
<feature type="chain" id="PRO_5032470030" evidence="2">
    <location>
        <begin position="18"/>
        <end position="640"/>
    </location>
</feature>
<proteinExistence type="predicted"/>
<sequence>MRTWLLAALLLPMGAAAADLLSPLFQDHAVLQRDRPVRLWGNAPSGSDVTVEIAGQRATAKADGSGEWHLSLSPLRAGGPHVLTARSSSGAIQTVRDVLIGDVWLCSGQSNMEMPMRLVSNSITEIDESSNDRIRLLTIARASSAVPRKTLSAPVAWSAASPETVRDFAAACYFLGRDLLKAQGVPQGLIHSSWGGSIIQAWTSASSMRGLGYDDAINLLDLHVRSPREAQQRWYALMEKWWQQNDPNAGRWNAVNVDDTGWSTIVPDDFWEKSGGPELKSFDGILWYRTTVTLDAKQAAQDATISLGPVDDLDSTWVNGVRLGSLEGWNTPREYRIARGVLKVGKNVIAVGALDAGGGGGMWGTAPRKLTFADGSVLPIDGEWRYRISAPLTQTGAPPHAPWLESSGSTTLYNAMIAPLGNLSLRGVAWYQGESNSSESAEYARLLPAMMRDWRSQFGAETPFLIVQLAGFGPAAKEPSPASWADIREVQRRVVASDNHAALITTIDIGDRYDIHPTNKQEVGRRLALAARREIFDEPVSSSGPDAVSAERSGGHIVVKFANATGGLVVIGGNRPLGFELCNAKKDCRFVDAMVHGDRVVLDAAADDAFVRYGWADSPVCNLYNDADLPAVPFEIAVTR</sequence>
<accession>A0A841HQ21</accession>